<organism evidence="2 3">
    <name type="scientific">Adlercreutzia shanghongiae</name>
    <dbReference type="NCBI Taxonomy" id="3111773"/>
    <lineage>
        <taxon>Bacteria</taxon>
        <taxon>Bacillati</taxon>
        <taxon>Actinomycetota</taxon>
        <taxon>Coriobacteriia</taxon>
        <taxon>Eggerthellales</taxon>
        <taxon>Eggerthellaceae</taxon>
        <taxon>Adlercreutzia</taxon>
    </lineage>
</organism>
<proteinExistence type="predicted"/>
<comment type="caution">
    <text evidence="2">The sequence shown here is derived from an EMBL/GenBank/DDBJ whole genome shotgun (WGS) entry which is preliminary data.</text>
</comment>
<dbReference type="RefSeq" id="WP_326454126.1">
    <property type="nucleotide sequence ID" value="NZ_JAYMFH010000001.1"/>
</dbReference>
<feature type="signal peptide" evidence="1">
    <location>
        <begin position="1"/>
        <end position="31"/>
    </location>
</feature>
<keyword evidence="1" id="KW-0732">Signal</keyword>
<evidence type="ECO:0000313" key="2">
    <source>
        <dbReference type="EMBL" id="MEC4293800.1"/>
    </source>
</evidence>
<gene>
    <name evidence="2" type="ORF">VJ920_00565</name>
</gene>
<name>A0ABU6IVH6_9ACTN</name>
<evidence type="ECO:0000313" key="3">
    <source>
        <dbReference type="Proteomes" id="UP001343724"/>
    </source>
</evidence>
<sequence length="203" mass="21599">MARKHFGRRMAAALAVALVVSLGAAAGTAWAYYTDTNRASGMIAFKYKPNPPSTEVKEEPDGLNKVISVKNTGEVDAMVRVKVFAPTIDGVTVSIFPVADDGKTEIETGSGWTQSVEGNKDEGWWYYTSPIVPGAFTSKLKVDVSIDESKDVPAFDIAVVQQCASAKSYKPGGLMLGTFHDGQKSLIGAVAFDDTAAQNQDGE</sequence>
<protein>
    <submittedName>
        <fullName evidence="2">Uncharacterized protein</fullName>
    </submittedName>
</protein>
<evidence type="ECO:0000256" key="1">
    <source>
        <dbReference type="SAM" id="SignalP"/>
    </source>
</evidence>
<dbReference type="EMBL" id="JAYMFH010000001">
    <property type="protein sequence ID" value="MEC4293800.1"/>
    <property type="molecule type" value="Genomic_DNA"/>
</dbReference>
<keyword evidence="3" id="KW-1185">Reference proteome</keyword>
<accession>A0ABU6IVH6</accession>
<reference evidence="2 3" key="1">
    <citation type="submission" date="2024-01" db="EMBL/GenBank/DDBJ databases">
        <title>novel species in genus Adlercreutzia.</title>
        <authorList>
            <person name="Liu X."/>
        </authorList>
    </citation>
    <scope>NUCLEOTIDE SEQUENCE [LARGE SCALE GENOMIC DNA]</scope>
    <source>
        <strain evidence="2 3">R22</strain>
    </source>
</reference>
<feature type="chain" id="PRO_5046120556" evidence="1">
    <location>
        <begin position="32"/>
        <end position="203"/>
    </location>
</feature>
<dbReference type="Proteomes" id="UP001343724">
    <property type="component" value="Unassembled WGS sequence"/>
</dbReference>